<proteinExistence type="inferred from homology"/>
<reference evidence="6 7" key="1">
    <citation type="journal article" date="2015" name="Genome Announc.">
        <title>Genome Sequence of Mushroom Soft-Rot Pathogen Janthinobacterium agaricidamnosum.</title>
        <authorList>
            <person name="Graupner K."/>
            <person name="Lackner G."/>
            <person name="Hertweck C."/>
        </authorList>
    </citation>
    <scope>NUCLEOTIDE SEQUENCE [LARGE SCALE GENOMIC DNA]</scope>
    <source>
        <strain evidence="7">NBRC 102515 / DSM 9628</strain>
    </source>
</reference>
<dbReference type="SUPFAM" id="SSF46785">
    <property type="entry name" value="Winged helix' DNA-binding domain"/>
    <property type="match status" value="1"/>
</dbReference>
<dbReference type="EMBL" id="HG322949">
    <property type="protein sequence ID" value="CDG81226.1"/>
    <property type="molecule type" value="Genomic_DNA"/>
</dbReference>
<organism evidence="6 7">
    <name type="scientific">Janthinobacterium agaricidamnosum NBRC 102515 = DSM 9628</name>
    <dbReference type="NCBI Taxonomy" id="1349767"/>
    <lineage>
        <taxon>Bacteria</taxon>
        <taxon>Pseudomonadati</taxon>
        <taxon>Pseudomonadota</taxon>
        <taxon>Betaproteobacteria</taxon>
        <taxon>Burkholderiales</taxon>
        <taxon>Oxalobacteraceae</taxon>
        <taxon>Janthinobacterium</taxon>
    </lineage>
</organism>
<protein>
    <submittedName>
        <fullName evidence="6">Bacterial regulatory helix-turn-helix, lysR family protein</fullName>
    </submittedName>
</protein>
<evidence type="ECO:0000259" key="5">
    <source>
        <dbReference type="PROSITE" id="PS50931"/>
    </source>
</evidence>
<dbReference type="InterPro" id="IPR000847">
    <property type="entry name" value="LysR_HTH_N"/>
</dbReference>
<evidence type="ECO:0000256" key="2">
    <source>
        <dbReference type="ARBA" id="ARBA00023015"/>
    </source>
</evidence>
<keyword evidence="2" id="KW-0805">Transcription regulation</keyword>
<dbReference type="Pfam" id="PF00126">
    <property type="entry name" value="HTH_1"/>
    <property type="match status" value="1"/>
</dbReference>
<comment type="similarity">
    <text evidence="1">Belongs to the LysR transcriptional regulatory family.</text>
</comment>
<dbReference type="PROSITE" id="PS50931">
    <property type="entry name" value="HTH_LYSR"/>
    <property type="match status" value="1"/>
</dbReference>
<dbReference type="GO" id="GO:0032993">
    <property type="term" value="C:protein-DNA complex"/>
    <property type="evidence" value="ECO:0007669"/>
    <property type="project" value="TreeGrafter"/>
</dbReference>
<evidence type="ECO:0000256" key="3">
    <source>
        <dbReference type="ARBA" id="ARBA00023125"/>
    </source>
</evidence>
<dbReference type="InterPro" id="IPR036390">
    <property type="entry name" value="WH_DNA-bd_sf"/>
</dbReference>
<dbReference type="Proteomes" id="UP000027604">
    <property type="component" value="Chromosome I"/>
</dbReference>
<dbReference type="STRING" id="1349767.GJA_566"/>
<dbReference type="AlphaFoldDB" id="W0V022"/>
<name>W0V022_9BURK</name>
<dbReference type="HOGENOM" id="CLU_2105685_0_0_4"/>
<dbReference type="KEGG" id="jag:GJA_566"/>
<dbReference type="InterPro" id="IPR036388">
    <property type="entry name" value="WH-like_DNA-bd_sf"/>
</dbReference>
<feature type="domain" description="HTH lysR-type" evidence="5">
    <location>
        <begin position="1"/>
        <end position="34"/>
    </location>
</feature>
<keyword evidence="3" id="KW-0238">DNA-binding</keyword>
<gene>
    <name evidence="6" type="ORF">GJA_566</name>
</gene>
<dbReference type="eggNOG" id="COG0583">
    <property type="taxonomic scope" value="Bacteria"/>
</dbReference>
<dbReference type="PANTHER" id="PTHR30346:SF17">
    <property type="entry name" value="LYSR FAMILY TRANSCRIPTIONAL REGULATOR"/>
    <property type="match status" value="1"/>
</dbReference>
<dbReference type="RefSeq" id="WP_051780195.1">
    <property type="nucleotide sequence ID" value="NZ_BCTH01000124.1"/>
</dbReference>
<dbReference type="GO" id="GO:0003700">
    <property type="term" value="F:DNA-binding transcription factor activity"/>
    <property type="evidence" value="ECO:0007669"/>
    <property type="project" value="InterPro"/>
</dbReference>
<keyword evidence="4" id="KW-0804">Transcription</keyword>
<evidence type="ECO:0000256" key="1">
    <source>
        <dbReference type="ARBA" id="ARBA00009437"/>
    </source>
</evidence>
<evidence type="ECO:0000313" key="7">
    <source>
        <dbReference type="Proteomes" id="UP000027604"/>
    </source>
</evidence>
<evidence type="ECO:0000256" key="4">
    <source>
        <dbReference type="ARBA" id="ARBA00023163"/>
    </source>
</evidence>
<dbReference type="GO" id="GO:0003677">
    <property type="term" value="F:DNA binding"/>
    <property type="evidence" value="ECO:0007669"/>
    <property type="project" value="UniProtKB-KW"/>
</dbReference>
<dbReference type="PATRIC" id="fig|1349767.4.peg.2278"/>
<keyword evidence="7" id="KW-1185">Reference proteome</keyword>
<evidence type="ECO:0000313" key="6">
    <source>
        <dbReference type="EMBL" id="CDG81226.1"/>
    </source>
</evidence>
<sequence length="115" mass="12651">MYIAQSALSRQIKELKNELETALLVRDARHIELTPAGSLFHEHCKRLLDDIAATILQTQQVGKGGQGTIRLLHSSSVNLTEQLAQSTVGLMYRRDPTPLVAGFIAAFEAGLLRLN</sequence>
<dbReference type="Gene3D" id="1.10.10.10">
    <property type="entry name" value="Winged helix-like DNA-binding domain superfamily/Winged helix DNA-binding domain"/>
    <property type="match status" value="1"/>
</dbReference>
<dbReference type="PANTHER" id="PTHR30346">
    <property type="entry name" value="TRANSCRIPTIONAL DUAL REGULATOR HCAR-RELATED"/>
    <property type="match status" value="1"/>
</dbReference>
<accession>W0V022</accession>